<keyword evidence="12" id="KW-1185">Reference proteome</keyword>
<feature type="transmembrane region" description="Helical" evidence="10">
    <location>
        <begin position="884"/>
        <end position="909"/>
    </location>
</feature>
<evidence type="ECO:0000256" key="1">
    <source>
        <dbReference type="ARBA" id="ARBA00004651"/>
    </source>
</evidence>
<evidence type="ECO:0000256" key="3">
    <source>
        <dbReference type="ARBA" id="ARBA00022606"/>
    </source>
</evidence>
<evidence type="ECO:0000313" key="11">
    <source>
        <dbReference type="EMBL" id="KAG5348175.1"/>
    </source>
</evidence>
<keyword evidence="7 10" id="KW-0472">Membrane</keyword>
<evidence type="ECO:0000256" key="10">
    <source>
        <dbReference type="SAM" id="Phobius"/>
    </source>
</evidence>
<evidence type="ECO:0000256" key="9">
    <source>
        <dbReference type="ARBA" id="ARBA00023224"/>
    </source>
</evidence>
<dbReference type="GO" id="GO:0005549">
    <property type="term" value="F:odorant binding"/>
    <property type="evidence" value="ECO:0007669"/>
    <property type="project" value="InterPro"/>
</dbReference>
<evidence type="ECO:0000256" key="7">
    <source>
        <dbReference type="ARBA" id="ARBA00023136"/>
    </source>
</evidence>
<dbReference type="InterPro" id="IPR004117">
    <property type="entry name" value="7tm6_olfct_rcpt"/>
</dbReference>
<keyword evidence="2" id="KW-1003">Cell membrane</keyword>
<organism evidence="11 12">
    <name type="scientific">Acromyrmex charruanus</name>
    <dbReference type="NCBI Taxonomy" id="2715315"/>
    <lineage>
        <taxon>Eukaryota</taxon>
        <taxon>Metazoa</taxon>
        <taxon>Ecdysozoa</taxon>
        <taxon>Arthropoda</taxon>
        <taxon>Hexapoda</taxon>
        <taxon>Insecta</taxon>
        <taxon>Pterygota</taxon>
        <taxon>Neoptera</taxon>
        <taxon>Endopterygota</taxon>
        <taxon>Hymenoptera</taxon>
        <taxon>Apocrita</taxon>
        <taxon>Aculeata</taxon>
        <taxon>Formicoidea</taxon>
        <taxon>Formicidae</taxon>
        <taxon>Myrmicinae</taxon>
        <taxon>Acromyrmex</taxon>
    </lineage>
</organism>
<feature type="transmembrane region" description="Helical" evidence="10">
    <location>
        <begin position="348"/>
        <end position="367"/>
    </location>
</feature>
<keyword evidence="8" id="KW-0675">Receptor</keyword>
<evidence type="ECO:0000256" key="8">
    <source>
        <dbReference type="ARBA" id="ARBA00023170"/>
    </source>
</evidence>
<feature type="transmembrane region" description="Helical" evidence="10">
    <location>
        <begin position="921"/>
        <end position="940"/>
    </location>
</feature>
<dbReference type="GO" id="GO:0005886">
    <property type="term" value="C:plasma membrane"/>
    <property type="evidence" value="ECO:0007669"/>
    <property type="project" value="UniProtKB-SubCell"/>
</dbReference>
<protein>
    <submittedName>
        <fullName evidence="11">OR4 protein</fullName>
    </submittedName>
</protein>
<proteinExistence type="predicted"/>
<keyword evidence="6 10" id="KW-1133">Transmembrane helix</keyword>
<dbReference type="Pfam" id="PF02949">
    <property type="entry name" value="7tm_6"/>
    <property type="match status" value="2"/>
</dbReference>
<feature type="transmembrane region" description="Helical" evidence="10">
    <location>
        <begin position="316"/>
        <end position="336"/>
    </location>
</feature>
<sequence>QIGGEGIIIEIDEAKFGRRQYHRGRFVQRKEDNSTITSSTKCRVSPKAMETICSRYYDIVYKISSLTGMWPYLKPKTRIFRITLLTIILLTILIPQLAYQFMCKKSLHCTLQAMTAYLLSFVALLKVYTFQFNIHTIKDLTQHLLCDWKELNTYEEYEIMKSYAANGRRFSLIYSVYCFAAIIVFMSMSLISHTLDIILPLNESRPILPPYRGYYFVDIREHFFQIFWHAIVAWEIVIAGIIAHDCLFVTYVEHVCSKFAITGFHYEHLFHDCKNKMEIVSSINPDDIIIYYKRVAFLVRKHREALEYAQLLEDTFTMPFAIQILIVTIGMSITLLQITQDKSDILEAARYVFYIGGQLIHLFFLSFEGQRLIDHSLQIRDKMYNSFWYKASMKLQKIIMLVMMKSLYPSFLSAGKVYIFSLQSFTMVKQELSQIHYYGLVKKLSSISGQWPYQKPITKLFCMILMTLSTISVIIPQEVFQCTDLRKWYVSRVVEPTLASLEEFQERDSGWALSPILNLTVNANKHNPLHARCHIKLSREITFKRAVINVQTADNACFAWSIVAVLHPAQKKVERESSYLHYTSVLNLAGIERHFALIKDLSRLAHNLAEKRTGHFSAIARAQNWRSTVKTEKLNDCAIRLLREGDKWCRKDHVPFVVYVDLEYALKKTDGNPGTAKFVICDGNLQCIFETLSSYMLTTITLVKLYTCYFNRCKIKVLIDQLFVDWNELETPEEYEIMERYAKNSRRYSLGYSLYYYFGVYTFISLSLVPQVLDVVLPLNESRPILPIYPGYYFVDERKYFFYIFSHAIMAWEIAVTVILSHDCMLLTYIEHICSIFTLVGFRFERFIYNNTMKMLHSRTSDMYCKQIAFSVYTHRKALKFAQLIGETFSLTLTIQLALNTIMISITLLQVTQQQAGILELIKYMMYVIGQLIHLFCLSFEGQKLIDHSLQTRDKIYNSFWYETPPKSQKMFLFIMRKSFQPIFLSASKMYIFSMENFTMIVQTSISYFTVLSSLE</sequence>
<accession>A0A836GRT1</accession>
<feature type="non-terminal residue" evidence="11">
    <location>
        <position position="1"/>
    </location>
</feature>
<evidence type="ECO:0000256" key="5">
    <source>
        <dbReference type="ARBA" id="ARBA00022725"/>
    </source>
</evidence>
<comment type="caution">
    <text evidence="11">The sequence shown here is derived from an EMBL/GenBank/DDBJ whole genome shotgun (WGS) entry which is preliminary data.</text>
</comment>
<dbReference type="GO" id="GO:0004984">
    <property type="term" value="F:olfactory receptor activity"/>
    <property type="evidence" value="ECO:0007669"/>
    <property type="project" value="InterPro"/>
</dbReference>
<dbReference type="AlphaFoldDB" id="A0A836GRT1"/>
<dbReference type="EMBL" id="JAANIC010000178">
    <property type="protein sequence ID" value="KAG5348175.1"/>
    <property type="molecule type" value="Genomic_DNA"/>
</dbReference>
<feature type="transmembrane region" description="Helical" evidence="10">
    <location>
        <begin position="79"/>
        <end position="99"/>
    </location>
</feature>
<dbReference type="GO" id="GO:0007165">
    <property type="term" value="P:signal transduction"/>
    <property type="evidence" value="ECO:0007669"/>
    <property type="project" value="UniProtKB-KW"/>
</dbReference>
<keyword evidence="9" id="KW-0807">Transducer</keyword>
<reference evidence="11" key="1">
    <citation type="submission" date="2020-03" db="EMBL/GenBank/DDBJ databases">
        <title>Relaxed selection underlies rapid genomic changes in the transitions from sociality to social parasitism in ants.</title>
        <authorList>
            <person name="Bi X."/>
        </authorList>
    </citation>
    <scope>NUCLEOTIDE SEQUENCE</scope>
    <source>
        <strain evidence="11">BGI-DK2014a</strain>
        <tissue evidence="11">Whole body</tissue>
    </source>
</reference>
<feature type="transmembrane region" description="Helical" evidence="10">
    <location>
        <begin position="800"/>
        <end position="820"/>
    </location>
</feature>
<comment type="subcellular location">
    <subcellularLocation>
        <location evidence="1">Cell membrane</location>
        <topology evidence="1">Multi-pass membrane protein</topology>
    </subcellularLocation>
</comment>
<dbReference type="Proteomes" id="UP000669903">
    <property type="component" value="Unassembled WGS sequence"/>
</dbReference>
<gene>
    <name evidence="11" type="primary">Gpror4_0</name>
    <name evidence="11" type="ORF">G6Z76_0005789</name>
</gene>
<feature type="non-terminal residue" evidence="11">
    <location>
        <position position="1016"/>
    </location>
</feature>
<feature type="transmembrane region" description="Helical" evidence="10">
    <location>
        <begin position="398"/>
        <end position="419"/>
    </location>
</feature>
<feature type="transmembrane region" description="Helical" evidence="10">
    <location>
        <begin position="111"/>
        <end position="128"/>
    </location>
</feature>
<evidence type="ECO:0000256" key="2">
    <source>
        <dbReference type="ARBA" id="ARBA00022475"/>
    </source>
</evidence>
<keyword evidence="4 10" id="KW-0812">Transmembrane</keyword>
<keyword evidence="3" id="KW-0716">Sensory transduction</keyword>
<keyword evidence="5" id="KW-0552">Olfaction</keyword>
<evidence type="ECO:0000313" key="12">
    <source>
        <dbReference type="Proteomes" id="UP000669903"/>
    </source>
</evidence>
<evidence type="ECO:0000256" key="4">
    <source>
        <dbReference type="ARBA" id="ARBA00022692"/>
    </source>
</evidence>
<evidence type="ECO:0000256" key="6">
    <source>
        <dbReference type="ARBA" id="ARBA00022989"/>
    </source>
</evidence>
<feature type="transmembrane region" description="Helical" evidence="10">
    <location>
        <begin position="754"/>
        <end position="779"/>
    </location>
</feature>
<name>A0A836GRT1_9HYME</name>
<dbReference type="PANTHER" id="PTHR21137:SF35">
    <property type="entry name" value="ODORANT RECEPTOR 19A-RELATED"/>
    <property type="match status" value="1"/>
</dbReference>
<dbReference type="PANTHER" id="PTHR21137">
    <property type="entry name" value="ODORANT RECEPTOR"/>
    <property type="match status" value="1"/>
</dbReference>
<feature type="transmembrane region" description="Helical" evidence="10">
    <location>
        <begin position="170"/>
        <end position="191"/>
    </location>
</feature>